<evidence type="ECO:0000313" key="2">
    <source>
        <dbReference type="EMBL" id="MCW3487729.1"/>
    </source>
</evidence>
<accession>A0ABT3IUR7</accession>
<dbReference type="EMBL" id="JAPDNS010000002">
    <property type="protein sequence ID" value="MCW3487729.1"/>
    <property type="molecule type" value="Genomic_DNA"/>
</dbReference>
<reference evidence="2 3" key="1">
    <citation type="submission" date="2022-10" db="EMBL/GenBank/DDBJ databases">
        <title>Chitinophaga nivalis PC15 sp. nov., isolated from Pyeongchang county, South Korea.</title>
        <authorList>
            <person name="Trinh H.N."/>
        </authorList>
    </citation>
    <scope>NUCLEOTIDE SEQUENCE [LARGE SCALE GENOMIC DNA]</scope>
    <source>
        <strain evidence="2 3">PC14</strain>
    </source>
</reference>
<keyword evidence="3" id="KW-1185">Reference proteome</keyword>
<keyword evidence="1" id="KW-0732">Signal</keyword>
<feature type="signal peptide" evidence="1">
    <location>
        <begin position="1"/>
        <end position="18"/>
    </location>
</feature>
<evidence type="ECO:0000313" key="3">
    <source>
        <dbReference type="Proteomes" id="UP001207742"/>
    </source>
</evidence>
<dbReference type="Proteomes" id="UP001207742">
    <property type="component" value="Unassembled WGS sequence"/>
</dbReference>
<feature type="chain" id="PRO_5047254976" evidence="1">
    <location>
        <begin position="19"/>
        <end position="183"/>
    </location>
</feature>
<protein>
    <submittedName>
        <fullName evidence="2">Uncharacterized protein</fullName>
    </submittedName>
</protein>
<dbReference type="PROSITE" id="PS51257">
    <property type="entry name" value="PROKAR_LIPOPROTEIN"/>
    <property type="match status" value="1"/>
</dbReference>
<gene>
    <name evidence="2" type="ORF">OL497_27800</name>
</gene>
<dbReference type="RefSeq" id="WP_264734534.1">
    <property type="nucleotide sequence ID" value="NZ_JAPDNR010000001.1"/>
</dbReference>
<evidence type="ECO:0000256" key="1">
    <source>
        <dbReference type="SAM" id="SignalP"/>
    </source>
</evidence>
<sequence length="183" mass="20812">MKKLSFLLLAVIFFYACTKQSIQPAIPSPASPTTAQKQDDKKLQDPNKVLLYNFYSATYGHLFTTNSNYANDHPGWRRITGNDLIYVYNTQIGNSVPVYIMQHRTRAVYCLTTNNTIHLNEWATTGVADFYAFSSQVPGAVPVHQFYHSLNPAYGYFYDLTLNPVVNGWVENTVKFYAFNSPN</sequence>
<name>A0ABT3IUR7_9BACT</name>
<organism evidence="2 3">
    <name type="scientific">Chitinophaga nivalis</name>
    <dbReference type="NCBI Taxonomy" id="2991709"/>
    <lineage>
        <taxon>Bacteria</taxon>
        <taxon>Pseudomonadati</taxon>
        <taxon>Bacteroidota</taxon>
        <taxon>Chitinophagia</taxon>
        <taxon>Chitinophagales</taxon>
        <taxon>Chitinophagaceae</taxon>
        <taxon>Chitinophaga</taxon>
    </lineage>
</organism>
<comment type="caution">
    <text evidence="2">The sequence shown here is derived from an EMBL/GenBank/DDBJ whole genome shotgun (WGS) entry which is preliminary data.</text>
</comment>
<proteinExistence type="predicted"/>